<proteinExistence type="inferred from homology"/>
<dbReference type="GO" id="GO:0005680">
    <property type="term" value="C:anaphase-promoting complex"/>
    <property type="evidence" value="ECO:0007669"/>
    <property type="project" value="InterPro"/>
</dbReference>
<comment type="similarity">
    <text evidence="1">Belongs to the APC1 family.</text>
</comment>
<gene>
    <name evidence="7" type="ORF">L249_0042</name>
</gene>
<dbReference type="PANTHER" id="PTHR12827">
    <property type="entry name" value="MEIOTIC CHECKPOINT REGULATOR TSG24 FAMILY MEMBER"/>
    <property type="match status" value="1"/>
</dbReference>
<accession>A0A367LD84</accession>
<protein>
    <recommendedName>
        <fullName evidence="6">Anaphase-promoting complex subunit 1 N-terminal domain-containing protein</fullName>
    </recommendedName>
</protein>
<evidence type="ECO:0000256" key="2">
    <source>
        <dbReference type="ARBA" id="ARBA00022618"/>
    </source>
</evidence>
<dbReference type="InterPro" id="IPR011989">
    <property type="entry name" value="ARM-like"/>
</dbReference>
<dbReference type="GO" id="GO:0070979">
    <property type="term" value="P:protein K11-linked ubiquitination"/>
    <property type="evidence" value="ECO:0007669"/>
    <property type="project" value="TreeGrafter"/>
</dbReference>
<dbReference type="Gene3D" id="1.25.10.10">
    <property type="entry name" value="Leucine-rich Repeat Variant"/>
    <property type="match status" value="3"/>
</dbReference>
<feature type="domain" description="Anaphase-promoting complex subunit 1 N-terminal" evidence="6">
    <location>
        <begin position="30"/>
        <end position="732"/>
    </location>
</feature>
<dbReference type="Proteomes" id="UP000253664">
    <property type="component" value="Unassembled WGS sequence"/>
</dbReference>
<keyword evidence="8" id="KW-1185">Reference proteome</keyword>
<keyword evidence="3" id="KW-0498">Mitosis</keyword>
<evidence type="ECO:0000313" key="7">
    <source>
        <dbReference type="EMBL" id="RCI12376.1"/>
    </source>
</evidence>
<feature type="compositionally biased region" description="Polar residues" evidence="5">
    <location>
        <begin position="340"/>
        <end position="350"/>
    </location>
</feature>
<evidence type="ECO:0000313" key="8">
    <source>
        <dbReference type="Proteomes" id="UP000253664"/>
    </source>
</evidence>
<name>A0A367LD84_9HYPO</name>
<evidence type="ECO:0000256" key="4">
    <source>
        <dbReference type="ARBA" id="ARBA00023306"/>
    </source>
</evidence>
<feature type="region of interest" description="Disordered" evidence="5">
    <location>
        <begin position="319"/>
        <end position="431"/>
    </location>
</feature>
<evidence type="ECO:0000256" key="3">
    <source>
        <dbReference type="ARBA" id="ARBA00022776"/>
    </source>
</evidence>
<dbReference type="FunFam" id="1.25.10.10:FF:000531">
    <property type="entry name" value="Negative regulator of mitosis"/>
    <property type="match status" value="1"/>
</dbReference>
<evidence type="ECO:0000259" key="6">
    <source>
        <dbReference type="Pfam" id="PF12859"/>
    </source>
</evidence>
<evidence type="ECO:0000256" key="5">
    <source>
        <dbReference type="SAM" id="MobiDB-lite"/>
    </source>
</evidence>
<keyword evidence="4" id="KW-0131">Cell cycle</keyword>
<feature type="compositionally biased region" description="Basic residues" evidence="5">
    <location>
        <begin position="319"/>
        <end position="331"/>
    </location>
</feature>
<comment type="caution">
    <text evidence="7">The sequence shown here is derived from an EMBL/GenBank/DDBJ whole genome shotgun (WGS) entry which is preliminary data.</text>
</comment>
<sequence>MAMVKSLGLHQPSGLRCAIQEQLIPADAPASAYTWDITTDDGCEDELLVTRDSVVWCRGGTLRRIFRFGLEKEPVVQALLSYFPTSEDTRADGASSAAPATGFPPLEKALVVFLQTQAHVYFLSGTSHILHIPFEVESACAGPIGVIVQRKAKTDNLAPVPLKFPRVPPNSFVSSHLNNALDASQQSTFSTEGLRNPKALNLSLRSTLENMWDSPMEHTEPHWPRLLSLTDPLADIGLVVTESEVQSHRPGRRTALGRPDFLDPAEELLHIERIQLSVASAQQLQEPLILGVTVNREANSYSIWRLTYLSREDSFVSHRRKAKHRAGRRRSSMQPGFASGASTPVQQNFRESFGAPLPGKRQRKSDRVDKPLDLVSSLEQQDNDASGAPRRSSRRVSSMLARADLSASHERPVFTEQPLVSNSGASKRHEYGRTSASFHHPIHASLGSLLEAPVGMDIDDGLHNMGLDDHDFDGLQREVQFTKVHTIAVDNSNVRYSTSAEPARNQAKVFILVAPSYAVDEQHRTQILIGIQDSVERRLQMVTIIAKLQDKFGSVTASLTPREQWKVHNVVDSSKLVDEGLSVILVLSESLEGRHELSAQAPWIELTKISLSVLFTDDTRSLQFRGRLADRDAGHRKSEVIDVGNGSIVGIRYPRQHGVIDIVDTEGRQHQLRIQLQPACPQVRRALDISKSVLEASVAGRVHAGWLHVMQWLHAKAESVANVEWSAFAILLLASFLSLGRAEPTAFQSARLPVRKRRPASGSFGTVRESENWRALEMRETANALGCPVWMMNRGWQWTLDEEADDASSSDQTFTPKFLSRHIAFAKEFLSSSLGDSALGPSGYMPFASGKGFDVRGKVAVDIFMALHLLLEEQKLDITTPEYLSPGRVDLRVLLCQIARWLTWHSFSSIYELGIQEDVDPRFDAGEAHSPEVPEAVTDDVLEFNLTPPIPQPPIRPDILEWIQSRLMGIRGVVFLTLADIYSANWRHPEARKLEDRRWDSFNPRIFMFKRFFKLVRSRTTAAQMVEAMKSCGITHQVLETLPAAILVPLQDAISLCQPHPPSNWTPDLLELVKRGDISLALGPKKRPWNPMSSILAPTHTAAWDYRLLCQSLEETNNIGYDEGEGTERQAVIRALFKDDRRLNEAQDLLSTHKARIIRLDPDPSWPESEYLEKQKELVSRIAMGTLAIPAGRALLYYSLRYPLITQNFPVGGFNLNCVVKPANVTVGVDKTLFTEEKVCWGFFHQGVAAGLAISPQAKGIDTSWILYNKPGQELSNRHAGFLLALGLNGHLKDVAKWVAFKYLTPKHTMTSVGLLLGLAASYQGTMDSLITRLLSVHATRMLPRGAAELNLSPLTQTSAIMGIGLLYCNSQHRRMSEIMLSEIEHAKDEDEEEPLRNECYRLAAGFSLGFINLGKGGDLKGLHDMHMTDKLIAHATATKNVDIVNVLDRAAAGAVMAITLIFMKSEDQIVARKIDVPDSILQFDYVRPDILLLRTVAKNLILWSKVQPSFGWVHDSLPPPYRCRHKLTDVTKLRSVDLPLFSILAGLCFSMALRFSGSASLTVRDLLLHYLDQFMRVSALVPSDAAPSYDEELARSNARMCQDMVALSCSIVMAGTGDILILRRLRALHGREDGDTPYGSHLAAHLAIGALFLGCGTATFGSGNMAIGALLLAFYPVFPTNVMDNRSHLQALRYFWVLAAEQRCLVAKDILTRQPVSVPIRVSLKPGSTAGLDPSLLSRTTPCLLPPLDQIASLSTNCGPQYWDVTLDLSDESTRRSFASTLALHLRRRPPRQRLFPSTLGALGRDADPASPPLEWLFRLPSLRAVPDADRASLVDDSVRNEPDAVSALDARLELEHGIVLAADRERLEGIRLLFEWESVRHRRLLPDDDDLGLQPQDEDGVAWWMRDGAIERLKGLVWVAAREP</sequence>
<reference evidence="7 8" key="1">
    <citation type="journal article" date="2015" name="BMC Genomics">
        <title>Insights from the genome of Ophiocordyceps polyrhachis-furcata to pathogenicity and host specificity in insect fungi.</title>
        <authorList>
            <person name="Wichadakul D."/>
            <person name="Kobmoo N."/>
            <person name="Ingsriswang S."/>
            <person name="Tangphatsornruang S."/>
            <person name="Chantasingh D."/>
            <person name="Luangsa-ard J.J."/>
            <person name="Eurwilaichitr L."/>
        </authorList>
    </citation>
    <scope>NUCLEOTIDE SEQUENCE [LARGE SCALE GENOMIC DNA]</scope>
    <source>
        <strain evidence="7 8">BCC 54312</strain>
    </source>
</reference>
<evidence type="ECO:0000256" key="1">
    <source>
        <dbReference type="ARBA" id="ARBA00010547"/>
    </source>
</evidence>
<dbReference type="GO" id="GO:0051301">
    <property type="term" value="P:cell division"/>
    <property type="evidence" value="ECO:0007669"/>
    <property type="project" value="UniProtKB-KW"/>
</dbReference>
<dbReference type="FunFam" id="1.25.10.10:FF:000283">
    <property type="entry name" value="Anaphase-promoting complex subunit 1"/>
    <property type="match status" value="1"/>
</dbReference>
<keyword evidence="2" id="KW-0132">Cell division</keyword>
<dbReference type="GO" id="GO:0060090">
    <property type="term" value="F:molecular adaptor activity"/>
    <property type="evidence" value="ECO:0007669"/>
    <property type="project" value="TreeGrafter"/>
</dbReference>
<dbReference type="STRING" id="1330021.A0A367LD84"/>
<dbReference type="PANTHER" id="PTHR12827:SF3">
    <property type="entry name" value="ANAPHASE-PROMOTING COMPLEX SUBUNIT 1"/>
    <property type="match status" value="1"/>
</dbReference>
<organism evidence="7 8">
    <name type="scientific">Ophiocordyceps polyrhachis-furcata BCC 54312</name>
    <dbReference type="NCBI Taxonomy" id="1330021"/>
    <lineage>
        <taxon>Eukaryota</taxon>
        <taxon>Fungi</taxon>
        <taxon>Dikarya</taxon>
        <taxon>Ascomycota</taxon>
        <taxon>Pezizomycotina</taxon>
        <taxon>Sordariomycetes</taxon>
        <taxon>Hypocreomycetidae</taxon>
        <taxon>Hypocreales</taxon>
        <taxon>Ophiocordycipitaceae</taxon>
        <taxon>Ophiocordyceps</taxon>
    </lineage>
</organism>
<dbReference type="OrthoDB" id="26401at2759"/>
<dbReference type="GO" id="GO:0031145">
    <property type="term" value="P:anaphase-promoting complex-dependent catabolic process"/>
    <property type="evidence" value="ECO:0007669"/>
    <property type="project" value="TreeGrafter"/>
</dbReference>
<dbReference type="InterPro" id="IPR049255">
    <property type="entry name" value="Apc1_N"/>
</dbReference>
<dbReference type="GO" id="GO:0007091">
    <property type="term" value="P:metaphase/anaphase transition of mitotic cell cycle"/>
    <property type="evidence" value="ECO:0007669"/>
    <property type="project" value="TreeGrafter"/>
</dbReference>
<dbReference type="EMBL" id="LKCN02000007">
    <property type="protein sequence ID" value="RCI12376.1"/>
    <property type="molecule type" value="Genomic_DNA"/>
</dbReference>
<dbReference type="InterPro" id="IPR024990">
    <property type="entry name" value="Apc1"/>
</dbReference>
<dbReference type="Pfam" id="PF12859">
    <property type="entry name" value="ANAPC1"/>
    <property type="match status" value="1"/>
</dbReference>